<dbReference type="Gramene" id="evm.model.03.1330">
    <property type="protein sequence ID" value="cds.evm.model.03.1330"/>
    <property type="gene ID" value="evm.TU.03.1330"/>
</dbReference>
<keyword evidence="2" id="KW-1185">Reference proteome</keyword>
<proteinExistence type="predicted"/>
<evidence type="ECO:0000313" key="1">
    <source>
        <dbReference type="EnsemblPlants" id="cds.evm.model.03.1330"/>
    </source>
</evidence>
<dbReference type="EMBL" id="UZAU01000295">
    <property type="status" value="NOT_ANNOTATED_CDS"/>
    <property type="molecule type" value="Genomic_DNA"/>
</dbReference>
<protein>
    <recommendedName>
        <fullName evidence="3">RNase H type-1 domain-containing protein</fullName>
    </recommendedName>
</protein>
<accession>A0A803P4V6</accession>
<dbReference type="Proteomes" id="UP000596661">
    <property type="component" value="Chromosome 3"/>
</dbReference>
<reference evidence="1" key="1">
    <citation type="submission" date="2018-11" db="EMBL/GenBank/DDBJ databases">
        <authorList>
            <person name="Grassa J C."/>
        </authorList>
    </citation>
    <scope>NUCLEOTIDE SEQUENCE [LARGE SCALE GENOMIC DNA]</scope>
</reference>
<evidence type="ECO:0008006" key="3">
    <source>
        <dbReference type="Google" id="ProtNLM"/>
    </source>
</evidence>
<organism evidence="1 2">
    <name type="scientific">Cannabis sativa</name>
    <name type="common">Hemp</name>
    <name type="synonym">Marijuana</name>
    <dbReference type="NCBI Taxonomy" id="3483"/>
    <lineage>
        <taxon>Eukaryota</taxon>
        <taxon>Viridiplantae</taxon>
        <taxon>Streptophyta</taxon>
        <taxon>Embryophyta</taxon>
        <taxon>Tracheophyta</taxon>
        <taxon>Spermatophyta</taxon>
        <taxon>Magnoliopsida</taxon>
        <taxon>eudicotyledons</taxon>
        <taxon>Gunneridae</taxon>
        <taxon>Pentapetalae</taxon>
        <taxon>rosids</taxon>
        <taxon>fabids</taxon>
        <taxon>Rosales</taxon>
        <taxon>Cannabaceae</taxon>
        <taxon>Cannabis</taxon>
    </lineage>
</organism>
<sequence length="125" mass="13844">METVSHALLDCSTNVSSYVSPYLQEYKAANQRRGMWNNLNLKANWEVTWNPPPPRGLKLNVDATIDNQKVMVGLAGVVKNDNQTVIAGYKSLGLSCLSNVFKCVNTSLVLFPRISLSYVPREAKA</sequence>
<evidence type="ECO:0000313" key="2">
    <source>
        <dbReference type="Proteomes" id="UP000596661"/>
    </source>
</evidence>
<dbReference type="AlphaFoldDB" id="A0A803P4V6"/>
<dbReference type="EnsemblPlants" id="evm.model.03.1330">
    <property type="protein sequence ID" value="cds.evm.model.03.1330"/>
    <property type="gene ID" value="evm.TU.03.1330"/>
</dbReference>
<reference evidence="1" key="2">
    <citation type="submission" date="2021-03" db="UniProtKB">
        <authorList>
            <consortium name="EnsemblPlants"/>
        </authorList>
    </citation>
    <scope>IDENTIFICATION</scope>
</reference>
<name>A0A803P4V6_CANSA</name>